<proteinExistence type="predicted"/>
<dbReference type="InterPro" id="IPR004722">
    <property type="entry name" value="DHOase"/>
</dbReference>
<dbReference type="InterPro" id="IPR011059">
    <property type="entry name" value="Metal-dep_hydrolase_composite"/>
</dbReference>
<dbReference type="CDD" id="cd01317">
    <property type="entry name" value="DHOase_IIa"/>
    <property type="match status" value="1"/>
</dbReference>
<organism evidence="3 4">
    <name type="scientific">Polluticaenibacter yanchengensis</name>
    <dbReference type="NCBI Taxonomy" id="3014562"/>
    <lineage>
        <taxon>Bacteria</taxon>
        <taxon>Pseudomonadati</taxon>
        <taxon>Bacteroidota</taxon>
        <taxon>Chitinophagia</taxon>
        <taxon>Chitinophagales</taxon>
        <taxon>Chitinophagaceae</taxon>
        <taxon>Polluticaenibacter</taxon>
    </lineage>
</organism>
<evidence type="ECO:0000313" key="4">
    <source>
        <dbReference type="Proteomes" id="UP001210231"/>
    </source>
</evidence>
<dbReference type="SUPFAM" id="SSF51338">
    <property type="entry name" value="Composite domain of metallo-dependent hydrolases"/>
    <property type="match status" value="1"/>
</dbReference>
<dbReference type="Proteomes" id="UP001210231">
    <property type="component" value="Unassembled WGS sequence"/>
</dbReference>
<accession>A0ABT4UGI5</accession>
<keyword evidence="4" id="KW-1185">Reference proteome</keyword>
<comment type="caution">
    <text evidence="3">The sequence shown here is derived from an EMBL/GenBank/DDBJ whole genome shotgun (WGS) entry which is preliminary data.</text>
</comment>
<sequence>MTVLIKNATITDKASAFHNRKADILIENGIIKNIAEEIESTGATKIIEGKELNVAPGFTDIFAHFNDPGTEYKETLETGAQAAATGGYVRSFAIPNTNPVIHNKSQVEYIVQKAKSLVTDIIPIGAITKNAEGKDLAEMYDMQQSGAVAFSDGTHTLQNSQVLLKALQYVKVFDGVIIQIPDDTNITKTGLINEGIVSTQLGLPGKPAIGEQIQIARDLELARYTDSHIHFTSVSTAASVALIRNAKAAGIKVSCSVTPYHLTFTDDDLRTYDTNLKVNTPLRTAEDVAALKAAIMDGTIDCIASHHLPQDYDNKICEFEYAKYGMEGLETTVAAVKTAIPELSNEQLVQLFAVNPATIFKIELPAIAVGSKADLSLWQATGWEVKNSDIRSACKNNSFIGRTLNIKIKGIVNGNKIHIND</sequence>
<dbReference type="RefSeq" id="WP_407030269.1">
    <property type="nucleotide sequence ID" value="NZ_JAQGEF010000003.1"/>
</dbReference>
<dbReference type="PANTHER" id="PTHR43668:SF2">
    <property type="entry name" value="ALLANTOINASE"/>
    <property type="match status" value="1"/>
</dbReference>
<reference evidence="3 4" key="1">
    <citation type="submission" date="2022-12" db="EMBL/GenBank/DDBJ databases">
        <title>Chitinophagaceae gen. sp. nov., a new member of the family Chitinophagaceae, isolated from soil in a chemical factory.</title>
        <authorList>
            <person name="Ke Z."/>
        </authorList>
    </citation>
    <scope>NUCLEOTIDE SEQUENCE [LARGE SCALE GENOMIC DNA]</scope>
    <source>
        <strain evidence="3 4">LY-5</strain>
    </source>
</reference>
<keyword evidence="1" id="KW-0665">Pyrimidine biosynthesis</keyword>
<feature type="domain" description="Dihydroorotase catalytic" evidence="2">
    <location>
        <begin position="55"/>
        <end position="236"/>
    </location>
</feature>
<dbReference type="InterPro" id="IPR032466">
    <property type="entry name" value="Metal_Hydrolase"/>
</dbReference>
<gene>
    <name evidence="3" type="ORF">O3P16_03910</name>
</gene>
<dbReference type="NCBIfam" id="TIGR00857">
    <property type="entry name" value="pyrC_multi"/>
    <property type="match status" value="1"/>
</dbReference>
<protein>
    <submittedName>
        <fullName evidence="3">Dihydroorotase</fullName>
    </submittedName>
</protein>
<dbReference type="SUPFAM" id="SSF51556">
    <property type="entry name" value="Metallo-dependent hydrolases"/>
    <property type="match status" value="1"/>
</dbReference>
<evidence type="ECO:0000259" key="2">
    <source>
        <dbReference type="Pfam" id="PF12890"/>
    </source>
</evidence>
<name>A0ABT4UGI5_9BACT</name>
<dbReference type="InterPro" id="IPR024403">
    <property type="entry name" value="DHOase_cat"/>
</dbReference>
<dbReference type="Gene3D" id="3.20.20.140">
    <property type="entry name" value="Metal-dependent hydrolases"/>
    <property type="match status" value="1"/>
</dbReference>
<evidence type="ECO:0000256" key="1">
    <source>
        <dbReference type="ARBA" id="ARBA00022975"/>
    </source>
</evidence>
<dbReference type="Pfam" id="PF12890">
    <property type="entry name" value="DHOase"/>
    <property type="match status" value="1"/>
</dbReference>
<evidence type="ECO:0000313" key="3">
    <source>
        <dbReference type="EMBL" id="MDA3613939.1"/>
    </source>
</evidence>
<dbReference type="InterPro" id="IPR050138">
    <property type="entry name" value="DHOase/Allantoinase_Hydrolase"/>
</dbReference>
<dbReference type="EMBL" id="JAQGEF010000003">
    <property type="protein sequence ID" value="MDA3613939.1"/>
    <property type="molecule type" value="Genomic_DNA"/>
</dbReference>
<dbReference type="Gene3D" id="2.30.40.10">
    <property type="entry name" value="Urease, subunit C, domain 1"/>
    <property type="match status" value="1"/>
</dbReference>
<dbReference type="PANTHER" id="PTHR43668">
    <property type="entry name" value="ALLANTOINASE"/>
    <property type="match status" value="1"/>
</dbReference>